<comment type="subcellular location">
    <subcellularLocation>
        <location evidence="1">Cell outer membrane</location>
    </subcellularLocation>
</comment>
<protein>
    <recommendedName>
        <fullName evidence="6">TonB-dependent receptor</fullName>
    </recommendedName>
</protein>
<keyword evidence="2" id="KW-0472">Membrane</keyword>
<organism evidence="4 5">
    <name type="scientific">Chitinophaga pollutisoli</name>
    <dbReference type="NCBI Taxonomy" id="3133966"/>
    <lineage>
        <taxon>Bacteria</taxon>
        <taxon>Pseudomonadati</taxon>
        <taxon>Bacteroidota</taxon>
        <taxon>Chitinophagia</taxon>
        <taxon>Chitinophagales</taxon>
        <taxon>Chitinophagaceae</taxon>
        <taxon>Chitinophaga</taxon>
    </lineage>
</organism>
<sequence>MLKNSNITWEIAKKTNIGFELGLFNDLNLVIDVYKERREDILRSRGTIPVLNGFPLGVLPPANVGVIENKGYEIELNYRKAVTKKLSILAKLNMNYAKNKQLFADEPLLGEDFAYRYRSTGYPLGQSFGYLVDGYFADDDDIARSPVQTVGGHASRPGDFKYKDLNNDGLVNEKDMAPIGYTNLPEYTYGAAFNITYQGLDVSFLFQGVSNVGRYLNGSGIWSGAGFTNYSDWHLDSWTPERAASGEKIRYPRLTTQVSPNEVVNDFFYVNASYLRLRNVEIGYTFPAGWAKSVGLSRARVYANGQNLYTWDRLPFKGVDPEQLSAYAYPIQRVFNFGLNVTF</sequence>
<evidence type="ECO:0008006" key="6">
    <source>
        <dbReference type="Google" id="ProtNLM"/>
    </source>
</evidence>
<evidence type="ECO:0000313" key="4">
    <source>
        <dbReference type="EMBL" id="WZN42485.1"/>
    </source>
</evidence>
<dbReference type="EMBL" id="CP149822">
    <property type="protein sequence ID" value="WZN42485.1"/>
    <property type="molecule type" value="Genomic_DNA"/>
</dbReference>
<evidence type="ECO:0000256" key="1">
    <source>
        <dbReference type="ARBA" id="ARBA00004442"/>
    </source>
</evidence>
<proteinExistence type="predicted"/>
<dbReference type="RefSeq" id="WP_341837319.1">
    <property type="nucleotide sequence ID" value="NZ_CP149822.1"/>
</dbReference>
<evidence type="ECO:0000313" key="5">
    <source>
        <dbReference type="Proteomes" id="UP001485459"/>
    </source>
</evidence>
<dbReference type="InterPro" id="IPR036942">
    <property type="entry name" value="Beta-barrel_TonB_sf"/>
</dbReference>
<reference evidence="5" key="1">
    <citation type="submission" date="2024-03" db="EMBL/GenBank/DDBJ databases">
        <title>Chitinophaga horti sp. nov., isolated from garden soil.</title>
        <authorList>
            <person name="Lee D.S."/>
            <person name="Han D.M."/>
            <person name="Baek J.H."/>
            <person name="Choi D.G."/>
            <person name="Jeon J.H."/>
            <person name="Jeon C.O."/>
        </authorList>
    </citation>
    <scope>NUCLEOTIDE SEQUENCE [LARGE SCALE GENOMIC DNA]</scope>
    <source>
        <strain evidence="5">GPA1</strain>
    </source>
</reference>
<keyword evidence="5" id="KW-1185">Reference proteome</keyword>
<dbReference type="Proteomes" id="UP001485459">
    <property type="component" value="Chromosome"/>
</dbReference>
<dbReference type="SUPFAM" id="SSF56935">
    <property type="entry name" value="Porins"/>
    <property type="match status" value="1"/>
</dbReference>
<keyword evidence="3" id="KW-0998">Cell outer membrane</keyword>
<gene>
    <name evidence="4" type="ORF">WJU16_05495</name>
</gene>
<name>A0ABZ2YTA7_9BACT</name>
<evidence type="ECO:0000256" key="3">
    <source>
        <dbReference type="ARBA" id="ARBA00023237"/>
    </source>
</evidence>
<evidence type="ECO:0000256" key="2">
    <source>
        <dbReference type="ARBA" id="ARBA00023136"/>
    </source>
</evidence>
<dbReference type="Gene3D" id="2.40.170.20">
    <property type="entry name" value="TonB-dependent receptor, beta-barrel domain"/>
    <property type="match status" value="1"/>
</dbReference>
<accession>A0ABZ2YTA7</accession>